<dbReference type="Proteomes" id="UP000613401">
    <property type="component" value="Unassembled WGS sequence"/>
</dbReference>
<name>A0A8H4FQZ6_COLGL</name>
<dbReference type="GeneID" id="69008735"/>
<reference evidence="2" key="1">
    <citation type="journal article" date="2020" name="Phytopathology">
        <title>Genome sequence and comparative analysis of Colletotrichum gloeosporioides isolated from Liriodendron leaves.</title>
        <authorList>
            <person name="Fu F.F."/>
            <person name="Hao Z."/>
            <person name="Wang P."/>
            <person name="Lu Y."/>
            <person name="Xue L.J."/>
            <person name="Wei G."/>
            <person name="Tian Y."/>
            <person name="Baishi H."/>
            <person name="Xu H."/>
            <person name="Shi J."/>
            <person name="Cheng T."/>
            <person name="Wang G."/>
            <person name="Yi Y."/>
            <person name="Chen J."/>
        </authorList>
    </citation>
    <scope>NUCLEOTIDE SEQUENCE</scope>
    <source>
        <strain evidence="2">Lc1</strain>
    </source>
</reference>
<evidence type="ECO:0000313" key="3">
    <source>
        <dbReference type="Proteomes" id="UP000613401"/>
    </source>
</evidence>
<keyword evidence="3" id="KW-1185">Reference proteome</keyword>
<evidence type="ECO:0000256" key="1">
    <source>
        <dbReference type="SAM" id="MobiDB-lite"/>
    </source>
</evidence>
<gene>
    <name evidence="2" type="ORF">GCG54_00001566</name>
</gene>
<feature type="region of interest" description="Disordered" evidence="1">
    <location>
        <begin position="1"/>
        <end position="31"/>
    </location>
</feature>
<evidence type="ECO:0000313" key="2">
    <source>
        <dbReference type="EMBL" id="KAF3811250.1"/>
    </source>
</evidence>
<dbReference type="RefSeq" id="XP_045270409.1">
    <property type="nucleotide sequence ID" value="XM_045401680.1"/>
</dbReference>
<organism evidence="2 3">
    <name type="scientific">Colletotrichum gloeosporioides</name>
    <name type="common">Anthracnose fungus</name>
    <name type="synonym">Glomerella cingulata</name>
    <dbReference type="NCBI Taxonomy" id="474922"/>
    <lineage>
        <taxon>Eukaryota</taxon>
        <taxon>Fungi</taxon>
        <taxon>Dikarya</taxon>
        <taxon>Ascomycota</taxon>
        <taxon>Pezizomycotina</taxon>
        <taxon>Sordariomycetes</taxon>
        <taxon>Hypocreomycetidae</taxon>
        <taxon>Glomerellales</taxon>
        <taxon>Glomerellaceae</taxon>
        <taxon>Colletotrichum</taxon>
        <taxon>Colletotrichum gloeosporioides species complex</taxon>
    </lineage>
</organism>
<comment type="caution">
    <text evidence="2">The sequence shown here is derived from an EMBL/GenBank/DDBJ whole genome shotgun (WGS) entry which is preliminary data.</text>
</comment>
<dbReference type="AlphaFoldDB" id="A0A8H4FQZ6"/>
<proteinExistence type="predicted"/>
<reference evidence="2" key="2">
    <citation type="submission" date="2020-03" db="EMBL/GenBank/DDBJ databases">
        <authorList>
            <person name="Fu F.-F."/>
            <person name="Chen J."/>
        </authorList>
    </citation>
    <scope>NUCLEOTIDE SEQUENCE</scope>
    <source>
        <strain evidence="2">Lc1</strain>
    </source>
</reference>
<accession>A0A8H4FQZ6</accession>
<protein>
    <submittedName>
        <fullName evidence="2">Uncharacterized protein</fullName>
    </submittedName>
</protein>
<sequence length="63" mass="7325">MGSQENRINQEGKCPQPRTQRDSDIGSPGNIQRRCCCDTYYWIPVLVDRLAVYRTERPRRLGA</sequence>
<dbReference type="EMBL" id="WVTB01000007">
    <property type="protein sequence ID" value="KAF3811250.1"/>
    <property type="molecule type" value="Genomic_DNA"/>
</dbReference>